<evidence type="ECO:0000256" key="1">
    <source>
        <dbReference type="SAM" id="MobiDB-lite"/>
    </source>
</evidence>
<feature type="region of interest" description="Disordered" evidence="1">
    <location>
        <begin position="1"/>
        <end position="35"/>
    </location>
</feature>
<dbReference type="GeneID" id="11509981"/>
<name>G2QNT1_THET4</name>
<dbReference type="VEuPathDB" id="FungiDB:MYCTH_2313111"/>
<dbReference type="OMA" id="ACQISYL"/>
<reference evidence="2 3" key="1">
    <citation type="journal article" date="2011" name="Nat. Biotechnol.">
        <title>Comparative genomic analysis of the thermophilic biomass-degrading fungi Myceliophthora thermophila and Thielavia terrestris.</title>
        <authorList>
            <person name="Berka R.M."/>
            <person name="Grigoriev I.V."/>
            <person name="Otillar R."/>
            <person name="Salamov A."/>
            <person name="Grimwood J."/>
            <person name="Reid I."/>
            <person name="Ishmael N."/>
            <person name="John T."/>
            <person name="Darmond C."/>
            <person name="Moisan M.-C."/>
            <person name="Henrissat B."/>
            <person name="Coutinho P.M."/>
            <person name="Lombard V."/>
            <person name="Natvig D.O."/>
            <person name="Lindquist E."/>
            <person name="Schmutz J."/>
            <person name="Lucas S."/>
            <person name="Harris P."/>
            <person name="Powlowski J."/>
            <person name="Bellemare A."/>
            <person name="Taylor D."/>
            <person name="Butler G."/>
            <person name="de Vries R.P."/>
            <person name="Allijn I.E."/>
            <person name="van den Brink J."/>
            <person name="Ushinsky S."/>
            <person name="Storms R."/>
            <person name="Powell A.J."/>
            <person name="Paulsen I.T."/>
            <person name="Elbourne L.D.H."/>
            <person name="Baker S.E."/>
            <person name="Magnuson J."/>
            <person name="LaBoissiere S."/>
            <person name="Clutterbuck A.J."/>
            <person name="Martinez D."/>
            <person name="Wogulis M."/>
            <person name="de Leon A.L."/>
            <person name="Rey M.W."/>
            <person name="Tsang A."/>
        </authorList>
    </citation>
    <scope>NUCLEOTIDE SEQUENCE [LARGE SCALE GENOMIC DNA]</scope>
    <source>
        <strain evidence="3">ATCC 42464 / BCRC 31852 / DSM 1799</strain>
    </source>
</reference>
<dbReference type="HOGENOM" id="CLU_1134226_0_0_1"/>
<protein>
    <submittedName>
        <fullName evidence="2">Uncharacterized protein</fullName>
    </submittedName>
</protein>
<evidence type="ECO:0000313" key="2">
    <source>
        <dbReference type="EMBL" id="AEO62107.1"/>
    </source>
</evidence>
<dbReference type="EMBL" id="CP003008">
    <property type="protein sequence ID" value="AEO62107.1"/>
    <property type="molecule type" value="Genomic_DNA"/>
</dbReference>
<proteinExistence type="predicted"/>
<accession>G2QNT1</accession>
<gene>
    <name evidence="2" type="ORF">MYCTH_2313111</name>
</gene>
<sequence>MGNRSSRRKGGERPEATPPDGERQPSLDGNGDGSEAVLPPRYAACELLYKAGIPAAVWLEDALSRHGVPTLVFDLFLLVPDVDAAAQVLIGAGYRRGQLSFALRNIRQFENLYFPPRAITADNKHDESIPDTGVILLAAREWFHELPATAQDMTDWFPTLPQLLTALIAKWLSLEEQESDLRLRIAVYIGYIYLYIDAVKEPGFQEQLPPEYRLFHADRLQGINTENLGEFQCQQLYLQRIKAAE</sequence>
<dbReference type="OrthoDB" id="2730545at2759"/>
<feature type="compositionally biased region" description="Basic and acidic residues" evidence="1">
    <location>
        <begin position="9"/>
        <end position="25"/>
    </location>
</feature>
<keyword evidence="3" id="KW-1185">Reference proteome</keyword>
<organism evidence="2 3">
    <name type="scientific">Thermothelomyces thermophilus (strain ATCC 42464 / BCRC 31852 / DSM 1799)</name>
    <name type="common">Sporotrichum thermophile</name>
    <dbReference type="NCBI Taxonomy" id="573729"/>
    <lineage>
        <taxon>Eukaryota</taxon>
        <taxon>Fungi</taxon>
        <taxon>Dikarya</taxon>
        <taxon>Ascomycota</taxon>
        <taxon>Pezizomycotina</taxon>
        <taxon>Sordariomycetes</taxon>
        <taxon>Sordariomycetidae</taxon>
        <taxon>Sordariales</taxon>
        <taxon>Chaetomiaceae</taxon>
        <taxon>Thermothelomyces</taxon>
    </lineage>
</organism>
<dbReference type="InParanoid" id="G2QNT1"/>
<dbReference type="AlphaFoldDB" id="G2QNT1"/>
<dbReference type="Proteomes" id="UP000007322">
    <property type="component" value="Chromosome 7"/>
</dbReference>
<dbReference type="eggNOG" id="ENOG502TAUP">
    <property type="taxonomic scope" value="Eukaryota"/>
</dbReference>
<dbReference type="RefSeq" id="XP_003667352.1">
    <property type="nucleotide sequence ID" value="XM_003667304.1"/>
</dbReference>
<dbReference type="KEGG" id="mtm:MYCTH_2313111"/>
<evidence type="ECO:0000313" key="3">
    <source>
        <dbReference type="Proteomes" id="UP000007322"/>
    </source>
</evidence>